<protein>
    <submittedName>
        <fullName evidence="4">Protein FAM117B-like</fullName>
    </submittedName>
</protein>
<feature type="compositionally biased region" description="Basic and acidic residues" evidence="2">
    <location>
        <begin position="120"/>
        <end position="140"/>
    </location>
</feature>
<dbReference type="PANTHER" id="PTHR14972">
    <property type="entry name" value="AGAP011572-PA"/>
    <property type="match status" value="1"/>
</dbReference>
<feature type="compositionally biased region" description="Low complexity" evidence="2">
    <location>
        <begin position="93"/>
        <end position="115"/>
    </location>
</feature>
<dbReference type="InterPro" id="IPR026642">
    <property type="entry name" value="Glcci1/FAM117"/>
</dbReference>
<feature type="compositionally biased region" description="Low complexity" evidence="2">
    <location>
        <begin position="346"/>
        <end position="374"/>
    </location>
</feature>
<name>A0AAJ7SMK9_PETMA</name>
<feature type="compositionally biased region" description="Basic and acidic residues" evidence="2">
    <location>
        <begin position="304"/>
        <end position="325"/>
    </location>
</feature>
<keyword evidence="1" id="KW-0597">Phosphoprotein</keyword>
<accession>A0AAJ7SMK9</accession>
<reference evidence="4" key="1">
    <citation type="submission" date="2025-08" db="UniProtKB">
        <authorList>
            <consortium name="RefSeq"/>
        </authorList>
    </citation>
    <scope>IDENTIFICATION</scope>
    <source>
        <tissue evidence="4">Sperm</tissue>
    </source>
</reference>
<evidence type="ECO:0000256" key="1">
    <source>
        <dbReference type="ARBA" id="ARBA00022553"/>
    </source>
</evidence>
<sequence length="578" mass="61191">MMSQGPQRTRRGGVVAPAGGSCSPTPPGAGGPSRPQPLRATVPFQLKHGSPTRGTAHPSSTAPAASSSSSSASSPAASAPSPAQPQPPPSPALSPAASVAAAASPTPPSGSASLAWGAAEHGRLRPRRSPEHRDSPERRSPSSPVCKVEKNKFQHTPSHIRRTSSLDTITGPYLTGQWPRELPGRGSPCMRDKSTQTPSSWTKDSSEKKKGSHKRSASWGTSDQLKEIAKLRQHLQRSKKSSKHQRDKERHSPLHGNHAAIHPAQVSISRAIPIPVTSIAYARTSLPRMKNSVEGVNQEIERMFISEDRDKDDVLRPCESEDGRRAPVPSQQRSVDTQTPSGPQCSRESSSSSSTSSTSSSSSSSSESRSHSVSPNVSVATAAAAADNNNYSPCCTDELLAQCKEKENGDSSPLPKYATSPKPNNSYMFKREPPEGCEKVKVFEETLPKQLGEIPTFYGPDKNKVNFIPKRSSAFCPVSIMKPLLFTPELAIKGFPGLGPMPITGGSATMVVVAHAASQAMLTTAQLLEEGSFSSTNSNLNANGLNSRVVSPASQTTTMPQQQQQCGSSLAVPGTTLV</sequence>
<dbReference type="Pfam" id="PF15388">
    <property type="entry name" value="FAM117"/>
    <property type="match status" value="1"/>
</dbReference>
<dbReference type="RefSeq" id="XP_032801273.1">
    <property type="nucleotide sequence ID" value="XM_032945382.1"/>
</dbReference>
<dbReference type="AlphaFoldDB" id="A0AAJ7SMK9"/>
<evidence type="ECO:0000313" key="4">
    <source>
        <dbReference type="RefSeq" id="XP_032801273.1"/>
    </source>
</evidence>
<feature type="compositionally biased region" description="Basic residues" evidence="2">
    <location>
        <begin position="231"/>
        <end position="243"/>
    </location>
</feature>
<feature type="region of interest" description="Disordered" evidence="2">
    <location>
        <begin position="1"/>
        <end position="266"/>
    </location>
</feature>
<dbReference type="PANTHER" id="PTHR14972:SF8">
    <property type="entry name" value="GLUCOCORTICOID-INDUCED TRANSCRIPT 1 PROTEIN-LIKE ISOFORM X1"/>
    <property type="match status" value="1"/>
</dbReference>
<feature type="region of interest" description="Disordered" evidence="2">
    <location>
        <begin position="557"/>
        <end position="578"/>
    </location>
</feature>
<feature type="compositionally biased region" description="Polar residues" evidence="2">
    <location>
        <begin position="329"/>
        <end position="344"/>
    </location>
</feature>
<feature type="compositionally biased region" description="Low complexity" evidence="2">
    <location>
        <begin position="58"/>
        <end position="81"/>
    </location>
</feature>
<feature type="region of interest" description="Disordered" evidence="2">
    <location>
        <begin position="406"/>
        <end position="431"/>
    </location>
</feature>
<gene>
    <name evidence="4" type="primary">LOC116938283</name>
</gene>
<evidence type="ECO:0000256" key="2">
    <source>
        <dbReference type="SAM" id="MobiDB-lite"/>
    </source>
</evidence>
<evidence type="ECO:0000313" key="3">
    <source>
        <dbReference type="Proteomes" id="UP001318040"/>
    </source>
</evidence>
<keyword evidence="3" id="KW-1185">Reference proteome</keyword>
<feature type="compositionally biased region" description="Pro residues" evidence="2">
    <location>
        <begin position="82"/>
        <end position="92"/>
    </location>
</feature>
<feature type="region of interest" description="Disordered" evidence="2">
    <location>
        <begin position="304"/>
        <end position="374"/>
    </location>
</feature>
<proteinExistence type="predicted"/>
<dbReference type="KEGG" id="pmrn:116938283"/>
<organism evidence="3 4">
    <name type="scientific">Petromyzon marinus</name>
    <name type="common">Sea lamprey</name>
    <dbReference type="NCBI Taxonomy" id="7757"/>
    <lineage>
        <taxon>Eukaryota</taxon>
        <taxon>Metazoa</taxon>
        <taxon>Chordata</taxon>
        <taxon>Craniata</taxon>
        <taxon>Vertebrata</taxon>
        <taxon>Cyclostomata</taxon>
        <taxon>Hyperoartia</taxon>
        <taxon>Petromyzontiformes</taxon>
        <taxon>Petromyzontidae</taxon>
        <taxon>Petromyzon</taxon>
    </lineage>
</organism>
<dbReference type="Proteomes" id="UP001318040">
    <property type="component" value="Chromosome 4"/>
</dbReference>